<dbReference type="AlphaFoldDB" id="A0AAX3H564"/>
<dbReference type="GO" id="GO:0031250">
    <property type="term" value="C:anaerobic ribonucleoside-triphosphate reductase complex"/>
    <property type="evidence" value="ECO:0007669"/>
    <property type="project" value="TreeGrafter"/>
</dbReference>
<accession>A0AAX3H564</accession>
<reference evidence="5 6" key="1">
    <citation type="submission" date="2019-02" db="EMBL/GenBank/DDBJ databases">
        <authorList>
            <consortium name="Pathogen Informatics"/>
        </authorList>
    </citation>
    <scope>NUCLEOTIDE SEQUENCE [LARGE SCALE GENOMIC DNA]</scope>
    <source>
        <strain evidence="5 6">078GUE027</strain>
    </source>
</reference>
<dbReference type="GO" id="GO:0006260">
    <property type="term" value="P:DNA replication"/>
    <property type="evidence" value="ECO:0007669"/>
    <property type="project" value="InterPro"/>
</dbReference>
<dbReference type="InterPro" id="IPR012833">
    <property type="entry name" value="NrdD"/>
</dbReference>
<evidence type="ECO:0000256" key="3">
    <source>
        <dbReference type="PROSITE-ProRule" id="PRU00492"/>
    </source>
</evidence>
<dbReference type="EC" id="1.17.4.2" evidence="5"/>
<dbReference type="Pfam" id="PF13597">
    <property type="entry name" value="NRDD"/>
    <property type="match status" value="1"/>
</dbReference>
<dbReference type="GO" id="GO:0004748">
    <property type="term" value="F:ribonucleoside-diphosphate reductase activity, thioredoxin disulfide as acceptor"/>
    <property type="evidence" value="ECO:0007669"/>
    <property type="project" value="TreeGrafter"/>
</dbReference>
<dbReference type="Pfam" id="PF03477">
    <property type="entry name" value="ATP-cone"/>
    <property type="match status" value="1"/>
</dbReference>
<dbReference type="PANTHER" id="PTHR21075">
    <property type="entry name" value="ANAEROBIC RIBONUCLEOSIDE-TRIPHOSPHATE REDUCTASE"/>
    <property type="match status" value="1"/>
</dbReference>
<gene>
    <name evidence="5" type="primary">nrdD</name>
    <name evidence="5" type="ORF">SAMEA1710456_03692</name>
</gene>
<dbReference type="InterPro" id="IPR005144">
    <property type="entry name" value="ATP-cone_dom"/>
</dbReference>
<dbReference type="CDD" id="cd01675">
    <property type="entry name" value="RNR_III"/>
    <property type="match status" value="1"/>
</dbReference>
<dbReference type="Gene3D" id="3.20.70.20">
    <property type="match status" value="1"/>
</dbReference>
<organism evidence="5 6">
    <name type="scientific">Clostridioides difficile</name>
    <name type="common">Peptoclostridium difficile</name>
    <dbReference type="NCBI Taxonomy" id="1496"/>
    <lineage>
        <taxon>Bacteria</taxon>
        <taxon>Bacillati</taxon>
        <taxon>Bacillota</taxon>
        <taxon>Clostridia</taxon>
        <taxon>Peptostreptococcales</taxon>
        <taxon>Peptostreptococcaceae</taxon>
        <taxon>Clostridioides</taxon>
    </lineage>
</organism>
<dbReference type="Proteomes" id="UP000346772">
    <property type="component" value="Unassembled WGS sequence"/>
</dbReference>
<comment type="caution">
    <text evidence="5">The sequence shown here is derived from an EMBL/GenBank/DDBJ whole genome shotgun (WGS) entry which is preliminary data.</text>
</comment>
<dbReference type="NCBIfam" id="TIGR02487">
    <property type="entry name" value="NrdD"/>
    <property type="match status" value="1"/>
</dbReference>
<dbReference type="NCBIfam" id="NF005497">
    <property type="entry name" value="PRK07111.1"/>
    <property type="match status" value="1"/>
</dbReference>
<protein>
    <submittedName>
        <fullName evidence="5">Anaerobic ribonucleoside triphosphate reductase</fullName>
        <ecNumber evidence="5">1.17.4.2</ecNumber>
    </submittedName>
</protein>
<feature type="domain" description="ATP-cone" evidence="4">
    <location>
        <begin position="3"/>
        <end position="100"/>
    </location>
</feature>
<name>A0AAX3H564_CLODI</name>
<keyword evidence="5" id="KW-0560">Oxidoreductase</keyword>
<dbReference type="EMBL" id="CAADAT010000041">
    <property type="protein sequence ID" value="VFD56132.1"/>
    <property type="molecule type" value="Genomic_DNA"/>
</dbReference>
<evidence type="ECO:0000313" key="5">
    <source>
        <dbReference type="EMBL" id="VFD56132.1"/>
    </source>
</evidence>
<dbReference type="SUPFAM" id="SSF51998">
    <property type="entry name" value="PFL-like glycyl radical enzymes"/>
    <property type="match status" value="1"/>
</dbReference>
<evidence type="ECO:0000256" key="1">
    <source>
        <dbReference type="ARBA" id="ARBA00022741"/>
    </source>
</evidence>
<keyword evidence="2 3" id="KW-0067">ATP-binding</keyword>
<evidence type="ECO:0000256" key="2">
    <source>
        <dbReference type="ARBA" id="ARBA00022840"/>
    </source>
</evidence>
<dbReference type="GO" id="GO:0005524">
    <property type="term" value="F:ATP binding"/>
    <property type="evidence" value="ECO:0007669"/>
    <property type="project" value="UniProtKB-UniRule"/>
</dbReference>
<evidence type="ECO:0000259" key="4">
    <source>
        <dbReference type="PROSITE" id="PS51161"/>
    </source>
</evidence>
<dbReference type="GO" id="GO:0009265">
    <property type="term" value="P:2'-deoxyribonucleotide biosynthetic process"/>
    <property type="evidence" value="ECO:0007669"/>
    <property type="project" value="TreeGrafter"/>
</dbReference>
<proteinExistence type="predicted"/>
<dbReference type="RefSeq" id="WP_003421607.1">
    <property type="nucleotide sequence ID" value="NZ_BEHB01000036.1"/>
</dbReference>
<dbReference type="GO" id="GO:0008998">
    <property type="term" value="F:ribonucleoside-triphosphate reductase (thioredoxin) activity"/>
    <property type="evidence" value="ECO:0007669"/>
    <property type="project" value="UniProtKB-EC"/>
</dbReference>
<keyword evidence="1 3" id="KW-0547">Nucleotide-binding</keyword>
<dbReference type="PANTHER" id="PTHR21075:SF0">
    <property type="entry name" value="ANAEROBIC RIBONUCLEOSIDE-TRIPHOSPHATE REDUCTASE"/>
    <property type="match status" value="1"/>
</dbReference>
<dbReference type="PROSITE" id="PS51161">
    <property type="entry name" value="ATP_CONE"/>
    <property type="match status" value="1"/>
</dbReference>
<sequence>MVEFVKKRDGRVIPFNEDRITRAIFLAATNVAEREGIVPDYKLSEQLTQEVIKFLNHKYSESVPSVEDIQDSVVKVLIETGHAKTSEEYIIYRTERSRIRNSKTRLMKAIEEITFEDAEDADIKRENANINGNTAMGTMLQYGSTVSKEFCKTHILKPEHSFAHDNGDIHIHDMDFLNMGTLTCCQIDVKKLFNGGFSTGHGFLREPQDIISYGALAAIAIQSNQNDQHGGQSIPFFDYGLAEGVYKTFKKFYIGNLAKALKLFKGIENNDVIKNIVYNTEKETNQKVGLKRDELYLNLEKEKLIQTFDIDEELVNKMQNFAFEESYKETDKKTYQSMEAFIHNLNTMHSRAGAQVPFSSVNFGTDTSEEGRMVTKNLLLSQERGLGNGETPIFPILIFKVKEGINLNPEDPNYDLFKLSCRVSAKRLFPNFSFLDAPFNAKYYKKGEPDTEATYMGCRTRVLSNVCGSETVSGRGNISFTTVNLPRLGIKHGIINNEKANLDGFFEELDEKINLIIEQLLERLEVQGNKKMKNFPFLMGQGVWKGSDELGPEDTLKEVIKQGTLTIGFIGLAECLIALIGKHHGESKEAQELGLKIVSHMRDKMDEATDKYKLNFSLMGTPAEGLSGRFTKIDKKVYGEIKGITDKEYYTNSFHVPVYYNISAYDKIEIEAPYHELTNAGHITYVELDGDPSDNLEAFETVIKAMKDLGIGYGSINHPVDRDPICGFSGVITSNICPVCGRNEDESDIKFERIRRITGYLVGTVDRFNNAKKAEVRDRVKHR</sequence>
<evidence type="ECO:0000313" key="6">
    <source>
        <dbReference type="Proteomes" id="UP000346772"/>
    </source>
</evidence>